<keyword evidence="1" id="KW-0812">Transmembrane</keyword>
<protein>
    <recommendedName>
        <fullName evidence="4">Ceramidase</fullName>
    </recommendedName>
</protein>
<keyword evidence="3" id="KW-1185">Reference proteome</keyword>
<accession>A0A4R6AVX7</accession>
<dbReference type="RefSeq" id="WP_133343192.1">
    <property type="nucleotide sequence ID" value="NZ_SMZO01000026.1"/>
</dbReference>
<feature type="transmembrane region" description="Helical" evidence="1">
    <location>
        <begin position="183"/>
        <end position="205"/>
    </location>
</feature>
<name>A0A4R6AVX7_9RHOB</name>
<gene>
    <name evidence="2" type="ORF">E2L05_12220</name>
</gene>
<dbReference type="OrthoDB" id="277121at2"/>
<dbReference type="EMBL" id="SMZO01000026">
    <property type="protein sequence ID" value="TDL86958.1"/>
    <property type="molecule type" value="Genomic_DNA"/>
</dbReference>
<evidence type="ECO:0008006" key="4">
    <source>
        <dbReference type="Google" id="ProtNLM"/>
    </source>
</evidence>
<dbReference type="Proteomes" id="UP000294562">
    <property type="component" value="Unassembled WGS sequence"/>
</dbReference>
<feature type="transmembrane region" description="Helical" evidence="1">
    <location>
        <begin position="47"/>
        <end position="67"/>
    </location>
</feature>
<evidence type="ECO:0000313" key="3">
    <source>
        <dbReference type="Proteomes" id="UP000294562"/>
    </source>
</evidence>
<dbReference type="AlphaFoldDB" id="A0A4R6AVX7"/>
<comment type="caution">
    <text evidence="2">The sequence shown here is derived from an EMBL/GenBank/DDBJ whole genome shotgun (WGS) entry which is preliminary data.</text>
</comment>
<organism evidence="2 3">
    <name type="scientific">Meridianimarinicoccus aquatilis</name>
    <dbReference type="NCBI Taxonomy" id="2552766"/>
    <lineage>
        <taxon>Bacteria</taxon>
        <taxon>Pseudomonadati</taxon>
        <taxon>Pseudomonadota</taxon>
        <taxon>Alphaproteobacteria</taxon>
        <taxon>Rhodobacterales</taxon>
        <taxon>Paracoccaceae</taxon>
        <taxon>Meridianimarinicoccus</taxon>
    </lineage>
</organism>
<feature type="transmembrane region" description="Helical" evidence="1">
    <location>
        <begin position="130"/>
        <end position="149"/>
    </location>
</feature>
<reference evidence="2 3" key="1">
    <citation type="submission" date="2019-03" db="EMBL/GenBank/DDBJ databases">
        <title>Rhodobacteraceae bacterium SM1902, a new member of the family Rhodobacteraceae isolated from Yantai.</title>
        <authorList>
            <person name="Sun Y."/>
        </authorList>
    </citation>
    <scope>NUCLEOTIDE SEQUENCE [LARGE SCALE GENOMIC DNA]</scope>
    <source>
        <strain evidence="2 3">SM1902</strain>
    </source>
</reference>
<feature type="transmembrane region" description="Helical" evidence="1">
    <location>
        <begin position="161"/>
        <end position="177"/>
    </location>
</feature>
<keyword evidence="1" id="KW-0472">Membrane</keyword>
<feature type="transmembrane region" description="Helical" evidence="1">
    <location>
        <begin position="73"/>
        <end position="94"/>
    </location>
</feature>
<feature type="transmembrane region" description="Helical" evidence="1">
    <location>
        <begin position="106"/>
        <end position="124"/>
    </location>
</feature>
<evidence type="ECO:0000313" key="2">
    <source>
        <dbReference type="EMBL" id="TDL86958.1"/>
    </source>
</evidence>
<proteinExistence type="predicted"/>
<sequence>MDWTRQIDGYCERVDPTFWAEPINAFSNVAFLLAAFVMWRRVGAAQLPIASALVVILGMIGVGSYLFHTYAQVWSAFADSGFIALFAVIFVFAVNRDFLGLKGWRAFAATALFIPYVTITVPIFERLPFFNISSGYWPLPLLMVIYGVALRRRASATGRGLLLAAALVTVSLIFRSLDAPLCAVVPFGTHFIWHLLNAVLLAWMIEVYLRHMRGPLAAALRAR</sequence>
<keyword evidence="1" id="KW-1133">Transmembrane helix</keyword>
<evidence type="ECO:0000256" key="1">
    <source>
        <dbReference type="SAM" id="Phobius"/>
    </source>
</evidence>